<name>A0A1X4N816_9RHOB</name>
<dbReference type="EMBL" id="JFKC01000050">
    <property type="protein sequence ID" value="OSQ42356.1"/>
    <property type="molecule type" value="Genomic_DNA"/>
</dbReference>
<dbReference type="AlphaFoldDB" id="A0A1X4N816"/>
<organism evidence="1 2">
    <name type="scientific">Marivita geojedonensis</name>
    <dbReference type="NCBI Taxonomy" id="1123756"/>
    <lineage>
        <taxon>Bacteria</taxon>
        <taxon>Pseudomonadati</taxon>
        <taxon>Pseudomonadota</taxon>
        <taxon>Alphaproteobacteria</taxon>
        <taxon>Rhodobacterales</taxon>
        <taxon>Roseobacteraceae</taxon>
        <taxon>Marivita</taxon>
    </lineage>
</organism>
<feature type="non-terminal residue" evidence="1">
    <location>
        <position position="178"/>
    </location>
</feature>
<comment type="caution">
    <text evidence="1">The sequence shown here is derived from an EMBL/GenBank/DDBJ whole genome shotgun (WGS) entry which is preliminary data.</text>
</comment>
<protein>
    <submittedName>
        <fullName evidence="1">Uncharacterized protein</fullName>
    </submittedName>
</protein>
<dbReference type="RefSeq" id="WP_106299256.1">
    <property type="nucleotide sequence ID" value="NZ_JFKC01000050.1"/>
</dbReference>
<evidence type="ECO:0000313" key="1">
    <source>
        <dbReference type="EMBL" id="OSQ42356.1"/>
    </source>
</evidence>
<evidence type="ECO:0000313" key="2">
    <source>
        <dbReference type="Proteomes" id="UP000193926"/>
    </source>
</evidence>
<dbReference type="Proteomes" id="UP000193926">
    <property type="component" value="Unassembled WGS sequence"/>
</dbReference>
<sequence length="178" mass="19233">MPKCSTFVAAFAFATVPLSAKADAKDWLEFINPDRLAEGLLQYGILAARTQVDLTYSALSVDMLAGRAVLTDLEIYPFPDWDDEGACFITVDRVVLSSAPAGDIDNLKLRTSLYGLNTHRACFPPDAWPIFAMLGVVEPSVPHATISIDYHVPSAGAEVAANFISEGLMAFDLATDFD</sequence>
<accession>A0A1X4N816</accession>
<keyword evidence="2" id="KW-1185">Reference proteome</keyword>
<reference evidence="1 2" key="1">
    <citation type="submission" date="2014-03" db="EMBL/GenBank/DDBJ databases">
        <title>The draft genome sequence of Marivita geojedonensis KCTC 23882.</title>
        <authorList>
            <person name="Lai Q."/>
            <person name="Shao Z."/>
        </authorList>
    </citation>
    <scope>NUCLEOTIDE SEQUENCE [LARGE SCALE GENOMIC DNA]</scope>
    <source>
        <strain evidence="1 2">DPG-138</strain>
    </source>
</reference>
<gene>
    <name evidence="1" type="ORF">MGEO_20645</name>
</gene>
<proteinExistence type="predicted"/>
<dbReference type="OrthoDB" id="7802477at2"/>